<dbReference type="Pfam" id="PF01128">
    <property type="entry name" value="IspD"/>
    <property type="match status" value="1"/>
</dbReference>
<dbReference type="InterPro" id="IPR034683">
    <property type="entry name" value="IspD/TarI"/>
</dbReference>
<dbReference type="Proteomes" id="UP001275932">
    <property type="component" value="Unassembled WGS sequence"/>
</dbReference>
<dbReference type="EC" id="2.7.7.60" evidence="3"/>
<dbReference type="InterPro" id="IPR029044">
    <property type="entry name" value="Nucleotide-diphossugar_trans"/>
</dbReference>
<sequence length="237" mass="25945">MQNNSAILLAAGGGSRMRGSVKDKTLAPLLGKPVLYHSAEAFIESGVVSEIIFVCRDDEQIAQIKTHLAPILKKIAHTFTYGGAERQDSVLNGLLKTSEKSENVFIHDSARPLVGSDNIKKLSEALKSDSCAVLAAKVVDTIKKLDKNPNELRNRELIDLERPLLWAMQTPQAFKRSIILDCYQKVNSSGAKITDDVAAAVKSGYKITIVENIYPNPKITVPEDLAMVEFLKSKGKI</sequence>
<evidence type="ECO:0000313" key="3">
    <source>
        <dbReference type="EMBL" id="MDX8415108.1"/>
    </source>
</evidence>
<reference evidence="3 4" key="1">
    <citation type="submission" date="2022-03" db="EMBL/GenBank/DDBJ databases">
        <title>Novel taxa within the pig intestine.</title>
        <authorList>
            <person name="Wylensek D."/>
            <person name="Bishof K."/>
            <person name="Afrizal A."/>
            <person name="Clavel T."/>
        </authorList>
    </citation>
    <scope>NUCLEOTIDE SEQUENCE [LARGE SCALE GENOMIC DNA]</scope>
    <source>
        <strain evidence="3 4">CLA-KB-P66</strain>
    </source>
</reference>
<dbReference type="InterPro" id="IPR050088">
    <property type="entry name" value="IspD/TarI_cytidylyltransf_bact"/>
</dbReference>
<keyword evidence="4" id="KW-1185">Reference proteome</keyword>
<keyword evidence="1 3" id="KW-0808">Transferase</keyword>
<dbReference type="EMBL" id="JALBUT010000002">
    <property type="protein sequence ID" value="MDX8415108.1"/>
    <property type="molecule type" value="Genomic_DNA"/>
</dbReference>
<dbReference type="PANTHER" id="PTHR32125">
    <property type="entry name" value="2-C-METHYL-D-ERYTHRITOL 4-PHOSPHATE CYTIDYLYLTRANSFERASE, CHLOROPLASTIC"/>
    <property type="match status" value="1"/>
</dbReference>
<protein>
    <submittedName>
        <fullName evidence="3">2-C-methyl-D-erythritol 4-phosphate cytidylyltransferase</fullName>
        <ecNumber evidence="3">2.7.7.60</ecNumber>
    </submittedName>
</protein>
<dbReference type="PANTHER" id="PTHR32125:SF4">
    <property type="entry name" value="2-C-METHYL-D-ERYTHRITOL 4-PHOSPHATE CYTIDYLYLTRANSFERASE, CHLOROPLASTIC"/>
    <property type="match status" value="1"/>
</dbReference>
<organism evidence="3 4">
    <name type="scientific">Intestinicryptomonas porci</name>
    <dbReference type="NCBI Taxonomy" id="2926320"/>
    <lineage>
        <taxon>Bacteria</taxon>
        <taxon>Pseudomonadati</taxon>
        <taxon>Verrucomicrobiota</taxon>
        <taxon>Opitutia</taxon>
        <taxon>Opitutales</taxon>
        <taxon>Intestinicryptomonaceae</taxon>
        <taxon>Intestinicryptomonas</taxon>
    </lineage>
</organism>
<evidence type="ECO:0000313" key="4">
    <source>
        <dbReference type="Proteomes" id="UP001275932"/>
    </source>
</evidence>
<name>A0ABU4WH69_9BACT</name>
<comment type="caution">
    <text evidence="3">The sequence shown here is derived from an EMBL/GenBank/DDBJ whole genome shotgun (WGS) entry which is preliminary data.</text>
</comment>
<accession>A0ABU4WH69</accession>
<evidence type="ECO:0000256" key="2">
    <source>
        <dbReference type="ARBA" id="ARBA00022695"/>
    </source>
</evidence>
<dbReference type="InterPro" id="IPR001228">
    <property type="entry name" value="IspD"/>
</dbReference>
<dbReference type="CDD" id="cd02516">
    <property type="entry name" value="CDP-ME_synthetase"/>
    <property type="match status" value="1"/>
</dbReference>
<dbReference type="NCBIfam" id="TIGR00453">
    <property type="entry name" value="ispD"/>
    <property type="match status" value="1"/>
</dbReference>
<dbReference type="RefSeq" id="WP_370396553.1">
    <property type="nucleotide sequence ID" value="NZ_JALBUT010000002.1"/>
</dbReference>
<proteinExistence type="predicted"/>
<gene>
    <name evidence="3" type="primary">ispD</name>
    <name evidence="3" type="ORF">MOX91_02800</name>
</gene>
<dbReference type="Gene3D" id="3.90.550.10">
    <property type="entry name" value="Spore Coat Polysaccharide Biosynthesis Protein SpsA, Chain A"/>
    <property type="match status" value="1"/>
</dbReference>
<dbReference type="GO" id="GO:0050518">
    <property type="term" value="F:2-C-methyl-D-erythritol 4-phosphate cytidylyltransferase activity"/>
    <property type="evidence" value="ECO:0007669"/>
    <property type="project" value="UniProtKB-EC"/>
</dbReference>
<keyword evidence="2 3" id="KW-0548">Nucleotidyltransferase</keyword>
<evidence type="ECO:0000256" key="1">
    <source>
        <dbReference type="ARBA" id="ARBA00022679"/>
    </source>
</evidence>
<dbReference type="SUPFAM" id="SSF53448">
    <property type="entry name" value="Nucleotide-diphospho-sugar transferases"/>
    <property type="match status" value="1"/>
</dbReference>